<keyword evidence="4" id="KW-1185">Reference proteome</keyword>
<dbReference type="PANTHER" id="PTHR31293:SF12">
    <property type="entry name" value="RNI-LIKE SUPERFAMILY PROTEIN"/>
    <property type="match status" value="1"/>
</dbReference>
<evidence type="ECO:0000259" key="2">
    <source>
        <dbReference type="Pfam" id="PF24758"/>
    </source>
</evidence>
<evidence type="ECO:0000313" key="3">
    <source>
        <dbReference type="EMBL" id="GER44125.1"/>
    </source>
</evidence>
<dbReference type="InterPro" id="IPR055411">
    <property type="entry name" value="LRR_FXL15/At3g58940/PEG3-like"/>
</dbReference>
<dbReference type="Pfam" id="PF24758">
    <property type="entry name" value="LRR_At5g56370"/>
    <property type="match status" value="1"/>
</dbReference>
<feature type="domain" description="F-box/LRR-repeat protein 15/At3g58940/PEG3-like LRR" evidence="2">
    <location>
        <begin position="113"/>
        <end position="235"/>
    </location>
</feature>
<dbReference type="InterPro" id="IPR055294">
    <property type="entry name" value="FBL60-like"/>
</dbReference>
<dbReference type="InterPro" id="IPR001810">
    <property type="entry name" value="F-box_dom"/>
</dbReference>
<dbReference type="InterPro" id="IPR053781">
    <property type="entry name" value="F-box_AtFBL13-like"/>
</dbReference>
<protein>
    <submittedName>
        <fullName evidence="3">F-box/RNI-like superfamily protein</fullName>
    </submittedName>
</protein>
<evidence type="ECO:0000259" key="1">
    <source>
        <dbReference type="Pfam" id="PF00646"/>
    </source>
</evidence>
<dbReference type="EMBL" id="BKCP01006848">
    <property type="protein sequence ID" value="GER44125.1"/>
    <property type="molecule type" value="Genomic_DNA"/>
</dbReference>
<dbReference type="Pfam" id="PF00646">
    <property type="entry name" value="F-box"/>
    <property type="match status" value="1"/>
</dbReference>
<name>A0A5A7QFQ6_STRAF</name>
<dbReference type="AlphaFoldDB" id="A0A5A7QFQ6"/>
<gene>
    <name evidence="3" type="ORF">STAS_21006</name>
</gene>
<dbReference type="InterPro" id="IPR036047">
    <property type="entry name" value="F-box-like_dom_sf"/>
</dbReference>
<dbReference type="SUPFAM" id="SSF81383">
    <property type="entry name" value="F-box domain"/>
    <property type="match status" value="1"/>
</dbReference>
<dbReference type="OrthoDB" id="907376at2759"/>
<dbReference type="CDD" id="cd22160">
    <property type="entry name" value="F-box_AtFBL13-like"/>
    <property type="match status" value="1"/>
</dbReference>
<organism evidence="3 4">
    <name type="scientific">Striga asiatica</name>
    <name type="common">Asiatic witchweed</name>
    <name type="synonym">Buchnera asiatica</name>
    <dbReference type="NCBI Taxonomy" id="4170"/>
    <lineage>
        <taxon>Eukaryota</taxon>
        <taxon>Viridiplantae</taxon>
        <taxon>Streptophyta</taxon>
        <taxon>Embryophyta</taxon>
        <taxon>Tracheophyta</taxon>
        <taxon>Spermatophyta</taxon>
        <taxon>Magnoliopsida</taxon>
        <taxon>eudicotyledons</taxon>
        <taxon>Gunneridae</taxon>
        <taxon>Pentapetalae</taxon>
        <taxon>asterids</taxon>
        <taxon>lamiids</taxon>
        <taxon>Lamiales</taxon>
        <taxon>Orobanchaceae</taxon>
        <taxon>Buchnereae</taxon>
        <taxon>Striga</taxon>
    </lineage>
</organism>
<comment type="caution">
    <text evidence="3">The sequence shown here is derived from an EMBL/GenBank/DDBJ whole genome shotgun (WGS) entry which is preliminary data.</text>
</comment>
<dbReference type="PANTHER" id="PTHR31293">
    <property type="entry name" value="RNI-LIKE SUPERFAMILY PROTEIN"/>
    <property type="match status" value="1"/>
</dbReference>
<dbReference type="SUPFAM" id="SSF52058">
    <property type="entry name" value="L domain-like"/>
    <property type="match status" value="1"/>
</dbReference>
<proteinExistence type="predicted"/>
<evidence type="ECO:0000313" key="4">
    <source>
        <dbReference type="Proteomes" id="UP000325081"/>
    </source>
</evidence>
<sequence length="684" mass="76054">MDPIPKRRKLQEIDIISNLPDDIRCHILSFLPTKFAVGTTILSTKWRNLLPFVPNLKLQLHDSLFLDPKSNSSTQLQSFVKFGDNLLKVTLRNVISAQSLVILCKKLNDARPVATWISSALLLGIQRLAVQISSRLRHPSALLRSLNGSNLGALYLRVDLGPKPNPIPNGLVFSFPKLKVLVFHSMNFNLVNSVLLGCPVLEVLVVNNCTPSFFPGEVLSIRVPSLKVLWLYNMMNVFFCVLELNSPGLVHFFHFGYMPIFYRATNMRSLSVARLSLNEIGGQRQVIDDEQAIVAINACSGVARILLTENFISMLYRWPQRIPSFPKMVDLGIVGMNHSNGWEVLLGFVARAPNLKNIYVKANFHAEGYERFKAAVKETMSVVVLMHNPDMFQLKIERNWRTEVVGGFRTLKVEVFGHCETCIFGVVTLNAHSVTTWISTGVASRHPENGCPHQQHQEVSNFFSLYVQVDLGPKPNPNPNGLVFSLPKLKILVFHSTRFNLVNVVLLGCLCLRSLVVNNCTPCFLGEMLSIRVPSLKVLWLRIMMKVMAGEQATVAINACSDVARILLTENFISIMNAFFNFHAEGGELKLWGFSYSEDWLSTSAASSGTHPSALLHSINGFNLVSPKPNPNPNGLVFSFPKLKILVLHSTSFNLVNSVLLGCPVLEVLVVNNCTPSCFPGGNA</sequence>
<dbReference type="Proteomes" id="UP000325081">
    <property type="component" value="Unassembled WGS sequence"/>
</dbReference>
<reference evidence="4" key="1">
    <citation type="journal article" date="2019" name="Curr. Biol.">
        <title>Genome Sequence of Striga asiatica Provides Insight into the Evolution of Plant Parasitism.</title>
        <authorList>
            <person name="Yoshida S."/>
            <person name="Kim S."/>
            <person name="Wafula E.K."/>
            <person name="Tanskanen J."/>
            <person name="Kim Y.M."/>
            <person name="Honaas L."/>
            <person name="Yang Z."/>
            <person name="Spallek T."/>
            <person name="Conn C.E."/>
            <person name="Ichihashi Y."/>
            <person name="Cheong K."/>
            <person name="Cui S."/>
            <person name="Der J.P."/>
            <person name="Gundlach H."/>
            <person name="Jiao Y."/>
            <person name="Hori C."/>
            <person name="Ishida J.K."/>
            <person name="Kasahara H."/>
            <person name="Kiba T."/>
            <person name="Kim M.S."/>
            <person name="Koo N."/>
            <person name="Laohavisit A."/>
            <person name="Lee Y.H."/>
            <person name="Lumba S."/>
            <person name="McCourt P."/>
            <person name="Mortimer J.C."/>
            <person name="Mutuku J.M."/>
            <person name="Nomura T."/>
            <person name="Sasaki-Sekimoto Y."/>
            <person name="Seto Y."/>
            <person name="Wang Y."/>
            <person name="Wakatake T."/>
            <person name="Sakakibara H."/>
            <person name="Demura T."/>
            <person name="Yamaguchi S."/>
            <person name="Yoneyama K."/>
            <person name="Manabe R.I."/>
            <person name="Nelson D.C."/>
            <person name="Schulman A.H."/>
            <person name="Timko M.P."/>
            <person name="dePamphilis C.W."/>
            <person name="Choi D."/>
            <person name="Shirasu K."/>
        </authorList>
    </citation>
    <scope>NUCLEOTIDE SEQUENCE [LARGE SCALE GENOMIC DNA]</scope>
    <source>
        <strain evidence="4">cv. UVA1</strain>
    </source>
</reference>
<feature type="domain" description="F-box" evidence="1">
    <location>
        <begin position="16"/>
        <end position="50"/>
    </location>
</feature>
<accession>A0A5A7QFQ6</accession>